<dbReference type="EMBL" id="AP017928">
    <property type="protein sequence ID" value="BBA35386.1"/>
    <property type="molecule type" value="Genomic_DNA"/>
</dbReference>
<evidence type="ECO:0000313" key="2">
    <source>
        <dbReference type="Proteomes" id="UP000266313"/>
    </source>
</evidence>
<dbReference type="PANTHER" id="PTHR10151:SF120">
    <property type="entry name" value="BIS(5'-ADENOSYL)-TRIPHOSPHATASE"/>
    <property type="match status" value="1"/>
</dbReference>
<accession>A0A250KV23</accession>
<dbReference type="GO" id="GO:0016787">
    <property type="term" value="F:hydrolase activity"/>
    <property type="evidence" value="ECO:0007669"/>
    <property type="project" value="UniProtKB-ARBA"/>
</dbReference>
<name>A0A250KV23_9GAMM</name>
<dbReference type="SUPFAM" id="SSF53649">
    <property type="entry name" value="Alkaline phosphatase-like"/>
    <property type="match status" value="1"/>
</dbReference>
<dbReference type="OrthoDB" id="502398at2"/>
<dbReference type="Gene3D" id="3.40.720.10">
    <property type="entry name" value="Alkaline Phosphatase, subunit A"/>
    <property type="match status" value="1"/>
</dbReference>
<dbReference type="RefSeq" id="WP_119630619.1">
    <property type="nucleotide sequence ID" value="NZ_AP017928.1"/>
</dbReference>
<sequence length="387" mass="42613">MKFPDYQGGGIINLLSSLITGLGGEPNGYPPLGALSSAQVGAYRNIVLIVVDGLGYEFVIRRALGGFLRKHLQGCMTSVFPSTTATAITSFLTGLAPQQHGLTGWHMYFKELGAVLSVLPGVPRYGGVPLGKSGVDVEAFFGHVPIFDRVPVPCYVVSPRRIAYSDFNLAHQGSAELRHFDTLEDFFGVILQTLRKKAVRKFIYAYWPELDRIGHEHGCSSPDAGSHLAELEDAFEAFSENIAGTDTLLIVTADHGQIDTSEDRIIELDDHPELKDCLILPLCGERRAAYCYVKPGEARRFERYVQDGLSRFLDMHPSRELLASGCFGSGSPHPRLIERIGDYTLIMKENYVIKDWLPGERQYRQIGVHGGMSPEEMSVPLIVAAAD</sequence>
<reference evidence="1 2" key="1">
    <citation type="submission" date="2016-12" db="EMBL/GenBank/DDBJ databases">
        <title>Genome sequencing of Methylocaldum marinum.</title>
        <authorList>
            <person name="Takeuchi M."/>
            <person name="Kamagata Y."/>
            <person name="Hiraoka S."/>
            <person name="Oshima K."/>
            <person name="Hattori M."/>
            <person name="Iwasaki W."/>
        </authorList>
    </citation>
    <scope>NUCLEOTIDE SEQUENCE [LARGE SCALE GENOMIC DNA]</scope>
    <source>
        <strain evidence="1 2">S8</strain>
    </source>
</reference>
<dbReference type="AlphaFoldDB" id="A0A250KV23"/>
<evidence type="ECO:0000313" key="1">
    <source>
        <dbReference type="EMBL" id="BBA35386.1"/>
    </source>
</evidence>
<protein>
    <recommendedName>
        <fullName evidence="3">Type I phosphodiesterase/nucleotide pyrophosphatase</fullName>
    </recommendedName>
</protein>
<keyword evidence="2" id="KW-1185">Reference proteome</keyword>
<organism evidence="1 2">
    <name type="scientific">Methylocaldum marinum</name>
    <dbReference type="NCBI Taxonomy" id="1432792"/>
    <lineage>
        <taxon>Bacteria</taxon>
        <taxon>Pseudomonadati</taxon>
        <taxon>Pseudomonadota</taxon>
        <taxon>Gammaproteobacteria</taxon>
        <taxon>Methylococcales</taxon>
        <taxon>Methylococcaceae</taxon>
        <taxon>Methylocaldum</taxon>
    </lineage>
</organism>
<dbReference type="InterPro" id="IPR017850">
    <property type="entry name" value="Alkaline_phosphatase_core_sf"/>
</dbReference>
<dbReference type="KEGG" id="mmai:sS8_3449"/>
<dbReference type="Pfam" id="PF01663">
    <property type="entry name" value="Phosphodiest"/>
    <property type="match status" value="1"/>
</dbReference>
<dbReference type="InterPro" id="IPR002591">
    <property type="entry name" value="Phosphodiest/P_Trfase"/>
</dbReference>
<dbReference type="Proteomes" id="UP000266313">
    <property type="component" value="Chromosome"/>
</dbReference>
<evidence type="ECO:0008006" key="3">
    <source>
        <dbReference type="Google" id="ProtNLM"/>
    </source>
</evidence>
<proteinExistence type="predicted"/>
<dbReference type="PANTHER" id="PTHR10151">
    <property type="entry name" value="ECTONUCLEOTIDE PYROPHOSPHATASE/PHOSPHODIESTERASE"/>
    <property type="match status" value="1"/>
</dbReference>
<gene>
    <name evidence="1" type="ORF">sS8_3449</name>
</gene>